<dbReference type="AlphaFoldDB" id="A0A1H8W5S2"/>
<dbReference type="Proteomes" id="UP000198893">
    <property type="component" value="Unassembled WGS sequence"/>
</dbReference>
<name>A0A1H8W5S2_9RHOB</name>
<sequence>MILCIGLATVAYRALPDMISHQQLQSALAEYAEDWTRGELHLLQDVEVTLNRGLKMTMANSVITGSTGGVAWRIEVASLSASLRTWPLLRGRIEIAQLVLDRPRIVIDDRDAAPPDLPLMARELATPVGEVIVTNASVAHQGTDEIRGLDLRLAAVPDSSSVLLTGALPAGERQIRIKARIDDPAAVFSERGSKARLALRGANAAENDGSLPPRPQPDISPVEGKSEVMRALRQVAMVTGLPGAGPVTLEGRFTAAPRSFEVADASMSVGGILVAGDLAATLTGEEPPLAQLNRVARGAQSAWRDTAVAIGSGAWREISTSIDWLAPLDIEMSAHLRDDGFGKPEIEVTRIRLETRGTDVHFDISSAGDLGRIEAGMTLGPHPRGGADTLRIATKGRLEEVDVGDVGRYILTFVPPPLASPPQLPEGMLQSEFELTAHGETLGGMLATLEGTVEAEARDGSLVGADLILTLEAVAQGRDFMTEQDGPLVPAAGRTMFDTLEGRIHVDAGRARLTGARIIGERYAINIGGEADLLIGELWAEGKATLYSDAPGSDASVPSVGLPFGLGGTLAAPVFAAGVPMREAEAEVEPTAAPAPSE</sequence>
<protein>
    <submittedName>
        <fullName evidence="1">AsmA-like C-terminal region</fullName>
    </submittedName>
</protein>
<accession>A0A1H8W5S2</accession>
<dbReference type="PANTHER" id="PTHR30441:SF4">
    <property type="entry name" value="PROTEIN ASMA"/>
    <property type="match status" value="1"/>
</dbReference>
<dbReference type="EMBL" id="FODS01000044">
    <property type="protein sequence ID" value="SEP22777.1"/>
    <property type="molecule type" value="Genomic_DNA"/>
</dbReference>
<dbReference type="PANTHER" id="PTHR30441">
    <property type="entry name" value="DUF748 DOMAIN-CONTAINING PROTEIN"/>
    <property type="match status" value="1"/>
</dbReference>
<dbReference type="GO" id="GO:0005886">
    <property type="term" value="C:plasma membrane"/>
    <property type="evidence" value="ECO:0007669"/>
    <property type="project" value="TreeGrafter"/>
</dbReference>
<keyword evidence="2" id="KW-1185">Reference proteome</keyword>
<proteinExistence type="predicted"/>
<dbReference type="GO" id="GO:0090313">
    <property type="term" value="P:regulation of protein targeting to membrane"/>
    <property type="evidence" value="ECO:0007669"/>
    <property type="project" value="TreeGrafter"/>
</dbReference>
<dbReference type="InterPro" id="IPR052894">
    <property type="entry name" value="AsmA-related"/>
</dbReference>
<evidence type="ECO:0000313" key="1">
    <source>
        <dbReference type="EMBL" id="SEP22777.1"/>
    </source>
</evidence>
<organism evidence="1 2">
    <name type="scientific">Salinihabitans flavidus</name>
    <dbReference type="NCBI Taxonomy" id="569882"/>
    <lineage>
        <taxon>Bacteria</taxon>
        <taxon>Pseudomonadati</taxon>
        <taxon>Pseudomonadota</taxon>
        <taxon>Alphaproteobacteria</taxon>
        <taxon>Rhodobacterales</taxon>
        <taxon>Roseobacteraceae</taxon>
        <taxon>Salinihabitans</taxon>
    </lineage>
</organism>
<evidence type="ECO:0000313" key="2">
    <source>
        <dbReference type="Proteomes" id="UP000198893"/>
    </source>
</evidence>
<dbReference type="STRING" id="569882.SAMN04490248_1443"/>
<reference evidence="1 2" key="1">
    <citation type="submission" date="2016-10" db="EMBL/GenBank/DDBJ databases">
        <authorList>
            <person name="de Groot N.N."/>
        </authorList>
    </citation>
    <scope>NUCLEOTIDE SEQUENCE [LARGE SCALE GENOMIC DNA]</scope>
    <source>
        <strain evidence="1 2">DSM 27842</strain>
    </source>
</reference>
<gene>
    <name evidence="1" type="ORF">SAMN04490248_1443</name>
</gene>